<dbReference type="InterPro" id="IPR010994">
    <property type="entry name" value="RuvA_2-like"/>
</dbReference>
<dbReference type="GO" id="GO:0005524">
    <property type="term" value="F:ATP binding"/>
    <property type="evidence" value="ECO:0007669"/>
    <property type="project" value="InterPro"/>
</dbReference>
<dbReference type="InterPro" id="IPR036267">
    <property type="entry name" value="RuvA_C_sf"/>
</dbReference>
<feature type="domain" description="Helix-hairpin-helix DNA-binding motif class 1" evidence="7">
    <location>
        <begin position="107"/>
        <end position="126"/>
    </location>
</feature>
<feature type="domain" description="Helix-hairpin-helix DNA-binding motif class 1" evidence="7">
    <location>
        <begin position="72"/>
        <end position="91"/>
    </location>
</feature>
<dbReference type="SMART" id="SM00278">
    <property type="entry name" value="HhH1"/>
    <property type="match status" value="2"/>
</dbReference>
<dbReference type="HAMAP" id="MF_00031">
    <property type="entry name" value="DNA_HJ_migration_RuvA"/>
    <property type="match status" value="1"/>
</dbReference>
<feature type="region of interest" description="Domain III" evidence="6">
    <location>
        <begin position="155"/>
        <end position="200"/>
    </location>
</feature>
<dbReference type="GO" id="GO:0048476">
    <property type="term" value="C:Holliday junction resolvase complex"/>
    <property type="evidence" value="ECO:0007669"/>
    <property type="project" value="UniProtKB-UniRule"/>
</dbReference>
<evidence type="ECO:0000256" key="4">
    <source>
        <dbReference type="ARBA" id="ARBA00023172"/>
    </source>
</evidence>
<dbReference type="InterPro" id="IPR013849">
    <property type="entry name" value="DNA_helicase_Holl-junc_RuvA_I"/>
</dbReference>
<accession>A0A512CFQ7</accession>
<dbReference type="NCBIfam" id="TIGR00084">
    <property type="entry name" value="ruvA"/>
    <property type="match status" value="1"/>
</dbReference>
<dbReference type="Proteomes" id="UP000321301">
    <property type="component" value="Unassembled WGS sequence"/>
</dbReference>
<name>A0A512CFQ7_9BACT</name>
<keyword evidence="5 6" id="KW-0234">DNA repair</keyword>
<dbReference type="Gene3D" id="1.10.8.10">
    <property type="entry name" value="DNA helicase RuvA subunit, C-terminal domain"/>
    <property type="match status" value="1"/>
</dbReference>
<comment type="function">
    <text evidence="6">The RuvA-RuvB-RuvC complex processes Holliday junction (HJ) DNA during genetic recombination and DNA repair, while the RuvA-RuvB complex plays an important role in the rescue of blocked DNA replication forks via replication fork reversal (RFR). RuvA specifically binds to HJ cruciform DNA, conferring on it an open structure. The RuvB hexamer acts as an ATP-dependent pump, pulling dsDNA into and through the RuvAB complex. HJ branch migration allows RuvC to scan DNA until it finds its consensus sequence, where it cleaves and resolves the cruciform DNA.</text>
</comment>
<evidence type="ECO:0000256" key="6">
    <source>
        <dbReference type="HAMAP-Rule" id="MF_00031"/>
    </source>
</evidence>
<evidence type="ECO:0000259" key="7">
    <source>
        <dbReference type="SMART" id="SM00278"/>
    </source>
</evidence>
<dbReference type="GO" id="GO:0005737">
    <property type="term" value="C:cytoplasm"/>
    <property type="evidence" value="ECO:0007669"/>
    <property type="project" value="UniProtKB-SubCell"/>
</dbReference>
<dbReference type="GO" id="GO:0009379">
    <property type="term" value="C:Holliday junction helicase complex"/>
    <property type="evidence" value="ECO:0007669"/>
    <property type="project" value="InterPro"/>
</dbReference>
<dbReference type="GO" id="GO:0009378">
    <property type="term" value="F:four-way junction helicase activity"/>
    <property type="evidence" value="ECO:0007669"/>
    <property type="project" value="InterPro"/>
</dbReference>
<keyword evidence="9" id="KW-1185">Reference proteome</keyword>
<dbReference type="Gene3D" id="2.40.50.140">
    <property type="entry name" value="Nucleic acid-binding proteins"/>
    <property type="match status" value="1"/>
</dbReference>
<dbReference type="Pfam" id="PF14520">
    <property type="entry name" value="HHH_5"/>
    <property type="match status" value="1"/>
</dbReference>
<dbReference type="EMBL" id="BJYV01000020">
    <property type="protein sequence ID" value="GEO23071.1"/>
    <property type="molecule type" value="Genomic_DNA"/>
</dbReference>
<evidence type="ECO:0000256" key="3">
    <source>
        <dbReference type="ARBA" id="ARBA00023125"/>
    </source>
</evidence>
<keyword evidence="1 6" id="KW-0963">Cytoplasm</keyword>
<dbReference type="Gene3D" id="1.10.150.20">
    <property type="entry name" value="5' to 3' exonuclease, C-terminal subdomain"/>
    <property type="match status" value="1"/>
</dbReference>
<dbReference type="SUPFAM" id="SSF46929">
    <property type="entry name" value="DNA helicase RuvA subunit, C-terminal domain"/>
    <property type="match status" value="1"/>
</dbReference>
<reference evidence="8 9" key="1">
    <citation type="submission" date="2019-07" db="EMBL/GenBank/DDBJ databases">
        <title>Whole genome shotgun sequence of Cyclobacterium qasimii NBRC 106168.</title>
        <authorList>
            <person name="Hosoyama A."/>
            <person name="Uohara A."/>
            <person name="Ohji S."/>
            <person name="Ichikawa N."/>
        </authorList>
    </citation>
    <scope>NUCLEOTIDE SEQUENCE [LARGE SCALE GENOMIC DNA]</scope>
    <source>
        <strain evidence="8 9">NBRC 106168</strain>
    </source>
</reference>
<keyword evidence="8" id="KW-0547">Nucleotide-binding</keyword>
<evidence type="ECO:0000256" key="1">
    <source>
        <dbReference type="ARBA" id="ARBA00022490"/>
    </source>
</evidence>
<dbReference type="InterPro" id="IPR000085">
    <property type="entry name" value="RuvA"/>
</dbReference>
<keyword evidence="8" id="KW-0067">ATP-binding</keyword>
<keyword evidence="3 6" id="KW-0238">DNA-binding</keyword>
<comment type="subcellular location">
    <subcellularLocation>
        <location evidence="6">Cytoplasm</location>
    </subcellularLocation>
</comment>
<dbReference type="InterPro" id="IPR003583">
    <property type="entry name" value="Hlx-hairpin-Hlx_DNA-bd_motif"/>
</dbReference>
<comment type="caution">
    <text evidence="6">Lacks conserved residue(s) required for the propagation of feature annotation.</text>
</comment>
<proteinExistence type="inferred from homology"/>
<dbReference type="CDD" id="cd14332">
    <property type="entry name" value="UBA_RuvA_C"/>
    <property type="match status" value="1"/>
</dbReference>
<dbReference type="SUPFAM" id="SSF50249">
    <property type="entry name" value="Nucleic acid-binding proteins"/>
    <property type="match status" value="1"/>
</dbReference>
<keyword evidence="8" id="KW-0378">Hydrolase</keyword>
<dbReference type="SUPFAM" id="SSF47781">
    <property type="entry name" value="RuvA domain 2-like"/>
    <property type="match status" value="1"/>
</dbReference>
<dbReference type="GO" id="GO:0000400">
    <property type="term" value="F:four-way junction DNA binding"/>
    <property type="evidence" value="ECO:0007669"/>
    <property type="project" value="UniProtKB-UniRule"/>
</dbReference>
<dbReference type="InterPro" id="IPR011114">
    <property type="entry name" value="RuvA_C"/>
</dbReference>
<comment type="subunit">
    <text evidence="6">Homotetramer. Forms an RuvA(8)-RuvB(12)-Holliday junction (HJ) complex. HJ DNA is sandwiched between 2 RuvA tetramers; dsDNA enters through RuvA and exits via RuvB. An RuvB hexamer assembles on each DNA strand where it exits the tetramer. Each RuvB hexamer is contacted by two RuvA subunits (via domain III) on 2 adjacent RuvB subunits; this complex drives branch migration. In the full resolvosome a probable DNA-RuvA(4)-RuvB(12)-RuvC(2) complex forms which resolves the HJ.</text>
</comment>
<dbReference type="AlphaFoldDB" id="A0A512CFQ7"/>
<protein>
    <recommendedName>
        <fullName evidence="6">Holliday junction branch migration complex subunit RuvA</fullName>
    </recommendedName>
</protein>
<keyword evidence="8" id="KW-0347">Helicase</keyword>
<evidence type="ECO:0000256" key="2">
    <source>
        <dbReference type="ARBA" id="ARBA00022763"/>
    </source>
</evidence>
<dbReference type="RefSeq" id="WP_020888839.1">
    <property type="nucleotide sequence ID" value="NZ_BJYV01000020.1"/>
</dbReference>
<dbReference type="Pfam" id="PF01330">
    <property type="entry name" value="RuvA_N"/>
    <property type="match status" value="1"/>
</dbReference>
<keyword evidence="4 6" id="KW-0233">DNA recombination</keyword>
<organism evidence="8 9">
    <name type="scientific">Cyclobacterium qasimii</name>
    <dbReference type="NCBI Taxonomy" id="1350429"/>
    <lineage>
        <taxon>Bacteria</taxon>
        <taxon>Pseudomonadati</taxon>
        <taxon>Bacteroidota</taxon>
        <taxon>Cytophagia</taxon>
        <taxon>Cytophagales</taxon>
        <taxon>Cyclobacteriaceae</taxon>
        <taxon>Cyclobacterium</taxon>
    </lineage>
</organism>
<comment type="caution">
    <text evidence="8">The sequence shown here is derived from an EMBL/GenBank/DDBJ whole genome shotgun (WGS) entry which is preliminary data.</text>
</comment>
<comment type="domain">
    <text evidence="6">Has three domains with a flexible linker between the domains II and III and assumes an 'L' shape. Domain III is highly mobile and contacts RuvB.</text>
</comment>
<dbReference type="InterPro" id="IPR012340">
    <property type="entry name" value="NA-bd_OB-fold"/>
</dbReference>
<comment type="similarity">
    <text evidence="6">Belongs to the RuvA family.</text>
</comment>
<keyword evidence="2 6" id="KW-0227">DNA damage</keyword>
<dbReference type="GO" id="GO:0006310">
    <property type="term" value="P:DNA recombination"/>
    <property type="evidence" value="ECO:0007669"/>
    <property type="project" value="UniProtKB-UniRule"/>
</dbReference>
<dbReference type="Pfam" id="PF07499">
    <property type="entry name" value="RuvA_C"/>
    <property type="match status" value="1"/>
</dbReference>
<evidence type="ECO:0000313" key="9">
    <source>
        <dbReference type="Proteomes" id="UP000321301"/>
    </source>
</evidence>
<evidence type="ECO:0000256" key="5">
    <source>
        <dbReference type="ARBA" id="ARBA00023204"/>
    </source>
</evidence>
<dbReference type="GO" id="GO:0006281">
    <property type="term" value="P:DNA repair"/>
    <property type="evidence" value="ECO:0007669"/>
    <property type="project" value="UniProtKB-UniRule"/>
</dbReference>
<sequence length="200" mass="21729">MITYLKGKLAFKDPTHVIIDIHGIGYEVKISLNTYGKIAEKEEVMLHTYLHIKEDAHTLYGFIEASEKKAFLDLISISGVGANTGLMILSSMSVPELEQAISEGDHPTIQRVKGIGAKTAQRIVLELKDKIIKSGISTPEGVGHGFVQNSNKLKQEALQALITLGFTKAQAEKNIMTVLKKSGPDVSLETLIKASLKSSS</sequence>
<gene>
    <name evidence="6 8" type="primary">ruvA</name>
    <name evidence="8" type="ORF">CQA01_36050</name>
</gene>
<evidence type="ECO:0000313" key="8">
    <source>
        <dbReference type="EMBL" id="GEO23071.1"/>
    </source>
</evidence>